<dbReference type="InterPro" id="IPR001647">
    <property type="entry name" value="HTH_TetR"/>
</dbReference>
<proteinExistence type="predicted"/>
<dbReference type="AlphaFoldDB" id="A0A543JF80"/>
<dbReference type="PRINTS" id="PR00455">
    <property type="entry name" value="HTHTETR"/>
</dbReference>
<accession>A0A543JF80</accession>
<evidence type="ECO:0000256" key="4">
    <source>
        <dbReference type="PROSITE-ProRule" id="PRU00335"/>
    </source>
</evidence>
<name>A0A543JF80_9PSEU</name>
<dbReference type="Proteomes" id="UP000316628">
    <property type="component" value="Unassembled WGS sequence"/>
</dbReference>
<evidence type="ECO:0000313" key="7">
    <source>
        <dbReference type="Proteomes" id="UP000316628"/>
    </source>
</evidence>
<dbReference type="SUPFAM" id="SSF46689">
    <property type="entry name" value="Homeodomain-like"/>
    <property type="match status" value="1"/>
</dbReference>
<feature type="domain" description="HTH tetR-type" evidence="5">
    <location>
        <begin position="26"/>
        <end position="86"/>
    </location>
</feature>
<sequence>MRAVGRHPDKLPTIAGVKGQVQQRGVERRRALVDAAIELFGAQGYAGTGVAAIAARAGVTPSALIHHFGSKENLLKAVLDEFDARAAARVSRHADQGVEGLKAALLADADYTMAHKGLATLHVVLQAEHLAGDTDVRARFLARNRALRRAFAARLGEDRATELVAFLEGALTLWLLDPGTVDLRALYEGYLRRL</sequence>
<dbReference type="GO" id="GO:0003677">
    <property type="term" value="F:DNA binding"/>
    <property type="evidence" value="ECO:0007669"/>
    <property type="project" value="UniProtKB-UniRule"/>
</dbReference>
<gene>
    <name evidence="6" type="ORF">FHX81_3861</name>
</gene>
<comment type="caution">
    <text evidence="6">The sequence shown here is derived from an EMBL/GenBank/DDBJ whole genome shotgun (WGS) entry which is preliminary data.</text>
</comment>
<dbReference type="PROSITE" id="PS50977">
    <property type="entry name" value="HTH_TETR_2"/>
    <property type="match status" value="1"/>
</dbReference>
<dbReference type="PANTHER" id="PTHR47506:SF1">
    <property type="entry name" value="HTH-TYPE TRANSCRIPTIONAL REGULATOR YJDC"/>
    <property type="match status" value="1"/>
</dbReference>
<reference evidence="6 7" key="1">
    <citation type="submission" date="2019-06" db="EMBL/GenBank/DDBJ databases">
        <title>Sequencing the genomes of 1000 actinobacteria strains.</title>
        <authorList>
            <person name="Klenk H.-P."/>
        </authorList>
    </citation>
    <scope>NUCLEOTIDE SEQUENCE [LARGE SCALE GENOMIC DNA]</scope>
    <source>
        <strain evidence="6 7">DSM 45456</strain>
    </source>
</reference>
<evidence type="ECO:0000313" key="6">
    <source>
        <dbReference type="EMBL" id="TQM81495.1"/>
    </source>
</evidence>
<feature type="DNA-binding region" description="H-T-H motif" evidence="4">
    <location>
        <begin position="49"/>
        <end position="68"/>
    </location>
</feature>
<evidence type="ECO:0000256" key="3">
    <source>
        <dbReference type="ARBA" id="ARBA00023163"/>
    </source>
</evidence>
<evidence type="ECO:0000259" key="5">
    <source>
        <dbReference type="PROSITE" id="PS50977"/>
    </source>
</evidence>
<dbReference type="Gene3D" id="1.10.357.10">
    <property type="entry name" value="Tetracycline Repressor, domain 2"/>
    <property type="match status" value="1"/>
</dbReference>
<dbReference type="Pfam" id="PF00440">
    <property type="entry name" value="TetR_N"/>
    <property type="match status" value="1"/>
</dbReference>
<dbReference type="InterPro" id="IPR036271">
    <property type="entry name" value="Tet_transcr_reg_TetR-rel_C_sf"/>
</dbReference>
<keyword evidence="7" id="KW-1185">Reference proteome</keyword>
<keyword evidence="1" id="KW-0805">Transcription regulation</keyword>
<organism evidence="6 7">
    <name type="scientific">Saccharothrix saharensis</name>
    <dbReference type="NCBI Taxonomy" id="571190"/>
    <lineage>
        <taxon>Bacteria</taxon>
        <taxon>Bacillati</taxon>
        <taxon>Actinomycetota</taxon>
        <taxon>Actinomycetes</taxon>
        <taxon>Pseudonocardiales</taxon>
        <taxon>Pseudonocardiaceae</taxon>
        <taxon>Saccharothrix</taxon>
    </lineage>
</organism>
<dbReference type="EMBL" id="VFPP01000001">
    <property type="protein sequence ID" value="TQM81495.1"/>
    <property type="molecule type" value="Genomic_DNA"/>
</dbReference>
<dbReference type="PANTHER" id="PTHR47506">
    <property type="entry name" value="TRANSCRIPTIONAL REGULATORY PROTEIN"/>
    <property type="match status" value="1"/>
</dbReference>
<dbReference type="RefSeq" id="WP_211363511.1">
    <property type="nucleotide sequence ID" value="NZ_VFPP01000001.1"/>
</dbReference>
<evidence type="ECO:0000256" key="1">
    <source>
        <dbReference type="ARBA" id="ARBA00023015"/>
    </source>
</evidence>
<dbReference type="SUPFAM" id="SSF48498">
    <property type="entry name" value="Tetracyclin repressor-like, C-terminal domain"/>
    <property type="match status" value="1"/>
</dbReference>
<keyword evidence="2 4" id="KW-0238">DNA-binding</keyword>
<evidence type="ECO:0000256" key="2">
    <source>
        <dbReference type="ARBA" id="ARBA00023125"/>
    </source>
</evidence>
<protein>
    <submittedName>
        <fullName evidence="6">TetR family transcriptional regulator</fullName>
    </submittedName>
</protein>
<keyword evidence="3" id="KW-0804">Transcription</keyword>
<dbReference type="InterPro" id="IPR009057">
    <property type="entry name" value="Homeodomain-like_sf"/>
</dbReference>